<accession>A0A1B6IIH5</accession>
<proteinExistence type="predicted"/>
<feature type="chain" id="PRO_5008585231" evidence="1">
    <location>
        <begin position="18"/>
        <end position="213"/>
    </location>
</feature>
<sequence>MYVVAICMTALIVGAAAKKKGGGSSYTQGLDTIDYSLRDMDCDQPLFVNFAPKTEEIQLVDNACYTYFPLPDDPNTYQVYYSRVFCDGSNDVISYISTDIERGITRDANPYVTLTNVIFGYAGCDTYLVMKYDNFGDSGDPSPYVYGLSPNCRPLGLSCLRKVEEIVGSSSLPDIDYYVLPQKLQNRCVTQQLCINPTTNNQFYKTLGLAKPL</sequence>
<gene>
    <name evidence="2" type="ORF">g.17233</name>
</gene>
<feature type="signal peptide" evidence="1">
    <location>
        <begin position="1"/>
        <end position="17"/>
    </location>
</feature>
<reference evidence="2" key="1">
    <citation type="submission" date="2015-11" db="EMBL/GenBank/DDBJ databases">
        <title>De novo transcriptome assembly of four potential Pierce s Disease insect vectors from Arizona vineyards.</title>
        <authorList>
            <person name="Tassone E.E."/>
        </authorList>
    </citation>
    <scope>NUCLEOTIDE SEQUENCE</scope>
</reference>
<dbReference type="EMBL" id="GECU01020989">
    <property type="protein sequence ID" value="JAS86717.1"/>
    <property type="molecule type" value="Transcribed_RNA"/>
</dbReference>
<protein>
    <submittedName>
        <fullName evidence="2">Uncharacterized protein</fullName>
    </submittedName>
</protein>
<organism evidence="2">
    <name type="scientific">Homalodisca liturata</name>
    <dbReference type="NCBI Taxonomy" id="320908"/>
    <lineage>
        <taxon>Eukaryota</taxon>
        <taxon>Metazoa</taxon>
        <taxon>Ecdysozoa</taxon>
        <taxon>Arthropoda</taxon>
        <taxon>Hexapoda</taxon>
        <taxon>Insecta</taxon>
        <taxon>Pterygota</taxon>
        <taxon>Neoptera</taxon>
        <taxon>Paraneoptera</taxon>
        <taxon>Hemiptera</taxon>
        <taxon>Auchenorrhyncha</taxon>
        <taxon>Membracoidea</taxon>
        <taxon>Cicadellidae</taxon>
        <taxon>Cicadellinae</taxon>
        <taxon>Proconiini</taxon>
        <taxon>Homalodisca</taxon>
    </lineage>
</organism>
<name>A0A1B6IIH5_9HEMI</name>
<evidence type="ECO:0000256" key="1">
    <source>
        <dbReference type="SAM" id="SignalP"/>
    </source>
</evidence>
<keyword evidence="1" id="KW-0732">Signal</keyword>
<dbReference type="AlphaFoldDB" id="A0A1B6IIH5"/>
<evidence type="ECO:0000313" key="2">
    <source>
        <dbReference type="EMBL" id="JAS86717.1"/>
    </source>
</evidence>